<gene>
    <name evidence="1" type="ORF">BCR33DRAFT_852406</name>
</gene>
<dbReference type="EMBL" id="MCGO01000033">
    <property type="protein sequence ID" value="ORY40926.1"/>
    <property type="molecule type" value="Genomic_DNA"/>
</dbReference>
<evidence type="ECO:0008006" key="3">
    <source>
        <dbReference type="Google" id="ProtNLM"/>
    </source>
</evidence>
<comment type="caution">
    <text evidence="1">The sequence shown here is derived from an EMBL/GenBank/DDBJ whole genome shotgun (WGS) entry which is preliminary data.</text>
</comment>
<reference evidence="1 2" key="1">
    <citation type="submission" date="2016-07" db="EMBL/GenBank/DDBJ databases">
        <title>Pervasive Adenine N6-methylation of Active Genes in Fungi.</title>
        <authorList>
            <consortium name="DOE Joint Genome Institute"/>
            <person name="Mondo S.J."/>
            <person name="Dannebaum R.O."/>
            <person name="Kuo R.C."/>
            <person name="Labutti K."/>
            <person name="Haridas S."/>
            <person name="Kuo A."/>
            <person name="Salamov A."/>
            <person name="Ahrendt S.R."/>
            <person name="Lipzen A."/>
            <person name="Sullivan W."/>
            <person name="Andreopoulos W.B."/>
            <person name="Clum A."/>
            <person name="Lindquist E."/>
            <person name="Daum C."/>
            <person name="Ramamoorthy G.K."/>
            <person name="Gryganskyi A."/>
            <person name="Culley D."/>
            <person name="Magnuson J.K."/>
            <person name="James T.Y."/>
            <person name="O'Malley M.A."/>
            <person name="Stajich J.E."/>
            <person name="Spatafora J.W."/>
            <person name="Visel A."/>
            <person name="Grigoriev I.V."/>
        </authorList>
    </citation>
    <scope>NUCLEOTIDE SEQUENCE [LARGE SCALE GENOMIC DNA]</scope>
    <source>
        <strain evidence="1 2">JEL800</strain>
    </source>
</reference>
<dbReference type="AlphaFoldDB" id="A0A1Y2C1T8"/>
<evidence type="ECO:0000313" key="1">
    <source>
        <dbReference type="EMBL" id="ORY40926.1"/>
    </source>
</evidence>
<name>A0A1Y2C1T8_9FUNG</name>
<dbReference type="CDD" id="cd12148">
    <property type="entry name" value="fungal_TF_MHR"/>
    <property type="match status" value="1"/>
</dbReference>
<accession>A0A1Y2C1T8</accession>
<sequence>MPPSLHRCKRCLQGHRKCVPGPGNSACERCVRLGKEGECVYELDKPLVSPTTDDASTGSVGTSTAIPTMSLALDRFMNAAESSLMDLDSDEWLDQAPATLFGTQCFNSTALQQYMKAFETPMFDHGDKSMDLEDPHLMCTFDDWMLVFNWLSRNGTRAIPIARWMDAESMLKEFFYKPPALRLILCCSALQASYFSSNRSNPNTELSYFRRARKAFYRAELSSADMVNFYFHLGLQASDIGEMKISEQCLRSAIELIIDLKMDVDPDDSPWLSHLTPRQREERRRYFWIIYIQYSHIVSYSADAPEYNFNSDKIKPPSQVYDPHPVFVNVTDIVKWETLLLNIVGTIKRANTLPPQSVSALADSTAANTPFHNQLLSAHSSISTKWLLLFENPAVISPQDEDRFITQVSLAKDILFDLNMLLQVSTSVFYRPLMFLSGLRSCDPVYLSSKHQAAVLNAINQCLEASWRISSLYLFYDKMMKGDDRIHEDEVIFYQCDFGTYQAFEAFIVFWFIACRMESQWLSLAGLTEFNNSALRERLRKVFEIVRSMGSVGSSDPILQAMEAMLAEVEETSRLGRWFRSLPDDVIINDLDAIEVGMKLMRVGTDMEENSVVDPYCYMGFLGMEIGRGRKIRWKGRREESWRLFWKLNG</sequence>
<dbReference type="Proteomes" id="UP000193642">
    <property type="component" value="Unassembled WGS sequence"/>
</dbReference>
<organism evidence="1 2">
    <name type="scientific">Rhizoclosmatium globosum</name>
    <dbReference type="NCBI Taxonomy" id="329046"/>
    <lineage>
        <taxon>Eukaryota</taxon>
        <taxon>Fungi</taxon>
        <taxon>Fungi incertae sedis</taxon>
        <taxon>Chytridiomycota</taxon>
        <taxon>Chytridiomycota incertae sedis</taxon>
        <taxon>Chytridiomycetes</taxon>
        <taxon>Chytridiales</taxon>
        <taxon>Chytriomycetaceae</taxon>
        <taxon>Rhizoclosmatium</taxon>
    </lineage>
</organism>
<evidence type="ECO:0000313" key="2">
    <source>
        <dbReference type="Proteomes" id="UP000193642"/>
    </source>
</evidence>
<keyword evidence="2" id="KW-1185">Reference proteome</keyword>
<protein>
    <recommendedName>
        <fullName evidence="3">Zn(2)-C6 fungal-type domain-containing protein</fullName>
    </recommendedName>
</protein>
<proteinExistence type="predicted"/>